<dbReference type="RefSeq" id="WP_136533927.1">
    <property type="nucleotide sequence ID" value="NZ_STGY01000028.1"/>
</dbReference>
<dbReference type="SUPFAM" id="SSF48452">
    <property type="entry name" value="TPR-like"/>
    <property type="match status" value="1"/>
</dbReference>
<keyword evidence="1" id="KW-0802">TPR repeat</keyword>
<evidence type="ECO:0000313" key="4">
    <source>
        <dbReference type="Proteomes" id="UP000308760"/>
    </source>
</evidence>
<keyword evidence="4" id="KW-1185">Reference proteome</keyword>
<evidence type="ECO:0000256" key="2">
    <source>
        <dbReference type="SAM" id="MobiDB-lite"/>
    </source>
</evidence>
<evidence type="ECO:0000256" key="1">
    <source>
        <dbReference type="PROSITE-ProRule" id="PRU00339"/>
    </source>
</evidence>
<dbReference type="Gene3D" id="1.25.40.10">
    <property type="entry name" value="Tetratricopeptide repeat domain"/>
    <property type="match status" value="1"/>
</dbReference>
<organism evidence="3 4">
    <name type="scientific">Glycomyces buryatensis</name>
    <dbReference type="NCBI Taxonomy" id="2570927"/>
    <lineage>
        <taxon>Bacteria</taxon>
        <taxon>Bacillati</taxon>
        <taxon>Actinomycetota</taxon>
        <taxon>Actinomycetes</taxon>
        <taxon>Glycomycetales</taxon>
        <taxon>Glycomycetaceae</taxon>
        <taxon>Glycomyces</taxon>
    </lineage>
</organism>
<accession>A0A4S8QGZ9</accession>
<feature type="region of interest" description="Disordered" evidence="2">
    <location>
        <begin position="276"/>
        <end position="301"/>
    </location>
</feature>
<protein>
    <submittedName>
        <fullName evidence="3">Tetratricopeptide repeat protein</fullName>
    </submittedName>
</protein>
<evidence type="ECO:0000313" key="3">
    <source>
        <dbReference type="EMBL" id="THV42245.1"/>
    </source>
</evidence>
<proteinExistence type="predicted"/>
<gene>
    <name evidence="3" type="ORF">FAB82_07510</name>
</gene>
<feature type="region of interest" description="Disordered" evidence="2">
    <location>
        <begin position="1"/>
        <end position="23"/>
    </location>
</feature>
<comment type="caution">
    <text evidence="3">The sequence shown here is derived from an EMBL/GenBank/DDBJ whole genome shotgun (WGS) entry which is preliminary data.</text>
</comment>
<dbReference type="InterPro" id="IPR011990">
    <property type="entry name" value="TPR-like_helical_dom_sf"/>
</dbReference>
<reference evidence="4" key="1">
    <citation type="submission" date="2019-04" db="EMBL/GenBank/DDBJ databases">
        <title>Nocardioides xinjiangensis sp. nov.</title>
        <authorList>
            <person name="Liu S."/>
        </authorList>
    </citation>
    <scope>NUCLEOTIDE SEQUENCE [LARGE SCALE GENOMIC DNA]</scope>
    <source>
        <strain evidence="4">18</strain>
    </source>
</reference>
<feature type="repeat" description="TPR" evidence="1">
    <location>
        <begin position="240"/>
        <end position="273"/>
    </location>
</feature>
<reference evidence="3 4" key="2">
    <citation type="submission" date="2019-05" db="EMBL/GenBank/DDBJ databases">
        <title>Glycomyces buryatensis sp. nov.</title>
        <authorList>
            <person name="Nikitina E."/>
        </authorList>
    </citation>
    <scope>NUCLEOTIDE SEQUENCE [LARGE SCALE GENOMIC DNA]</scope>
    <source>
        <strain evidence="3 4">18</strain>
    </source>
</reference>
<dbReference type="Proteomes" id="UP000308760">
    <property type="component" value="Unassembled WGS sequence"/>
</dbReference>
<dbReference type="AlphaFoldDB" id="A0A4S8QGZ9"/>
<dbReference type="EMBL" id="STGY01000028">
    <property type="protein sequence ID" value="THV42245.1"/>
    <property type="molecule type" value="Genomic_DNA"/>
</dbReference>
<dbReference type="InterPro" id="IPR019734">
    <property type="entry name" value="TPR_rpt"/>
</dbReference>
<sequence>MNGDDQDNWPEQVDGGTDGYVDHSRKQSVRRLERALLAAEQHSGSCTAGKLAELFVIARDFGMELDQALRSRLVNALKYLYVVGDPAGDAEPLAGRPSDDVITLIEELDDPDNDPDPIRSRIMTAQVYSRVDGRVTERGEVLKEAYTLCPTSPERVEVGIILAQFQVDTGCNRRAKRILTECGRLVGADDSGARLLPELAVCRGGLLFAQGRLRGAQRCFSEALSAMDRLSRSRHERPGVKAYHYLGKIHALYGRYERAVENLVRAEELLEQRAVDDRRQSGHNHSRLGEVLNKAGSPDARWHSSKARDLFIQAGDESSGRGLQEGASGGPAEPIKHRIQRYELRQQVARNNQHWRSAVIASFRLMLIHGRHGTLWTVVGHAWRALEAGTRLVLRSGPLASTAGVVELAMASVVRTARKRRMARLKTPLRCHCLQCRSKISAETRRTSPFNP</sequence>
<name>A0A4S8QGZ9_9ACTN</name>
<dbReference type="PROSITE" id="PS50005">
    <property type="entry name" value="TPR"/>
    <property type="match status" value="1"/>
</dbReference>